<keyword evidence="6" id="KW-0479">Metal-binding</keyword>
<keyword evidence="7" id="KW-0274">FAD</keyword>
<evidence type="ECO:0000256" key="2">
    <source>
        <dbReference type="ARBA" id="ARBA00011955"/>
    </source>
</evidence>
<evidence type="ECO:0000256" key="5">
    <source>
        <dbReference type="ARBA" id="ARBA00022679"/>
    </source>
</evidence>
<dbReference type="PANTHER" id="PTHR30040:SF2">
    <property type="entry name" value="FAD:PROTEIN FMN TRANSFERASE"/>
    <property type="match status" value="1"/>
</dbReference>
<dbReference type="Proteomes" id="UP001555826">
    <property type="component" value="Unassembled WGS sequence"/>
</dbReference>
<keyword evidence="5 11" id="KW-0808">Transferase</keyword>
<evidence type="ECO:0000256" key="10">
    <source>
        <dbReference type="ARBA" id="ARBA00048540"/>
    </source>
</evidence>
<comment type="catalytic activity">
    <reaction evidence="10">
        <text>L-threonyl-[protein] + FAD = FMN-L-threonyl-[protein] + AMP + H(+)</text>
        <dbReference type="Rhea" id="RHEA:36847"/>
        <dbReference type="Rhea" id="RHEA-COMP:11060"/>
        <dbReference type="Rhea" id="RHEA-COMP:11061"/>
        <dbReference type="ChEBI" id="CHEBI:15378"/>
        <dbReference type="ChEBI" id="CHEBI:30013"/>
        <dbReference type="ChEBI" id="CHEBI:57692"/>
        <dbReference type="ChEBI" id="CHEBI:74257"/>
        <dbReference type="ChEBI" id="CHEBI:456215"/>
        <dbReference type="EC" id="2.7.1.180"/>
    </reaction>
</comment>
<gene>
    <name evidence="11" type="ORF">AB1207_15730</name>
</gene>
<evidence type="ECO:0000256" key="7">
    <source>
        <dbReference type="ARBA" id="ARBA00022827"/>
    </source>
</evidence>
<dbReference type="SUPFAM" id="SSF143631">
    <property type="entry name" value="ApbE-like"/>
    <property type="match status" value="1"/>
</dbReference>
<proteinExistence type="predicted"/>
<dbReference type="InterPro" id="IPR003374">
    <property type="entry name" value="ApbE-like_sf"/>
</dbReference>
<protein>
    <recommendedName>
        <fullName evidence="3">FAD:protein FMN transferase</fullName>
        <ecNumber evidence="2">2.7.1.180</ecNumber>
    </recommendedName>
    <alternativeName>
        <fullName evidence="9">Flavin transferase</fullName>
    </alternativeName>
</protein>
<evidence type="ECO:0000313" key="11">
    <source>
        <dbReference type="EMBL" id="MEW9266202.1"/>
    </source>
</evidence>
<name>A0ABV3PAJ2_9ACTN</name>
<accession>A0ABV3PAJ2</accession>
<comment type="caution">
    <text evidence="11">The sequence shown here is derived from an EMBL/GenBank/DDBJ whole genome shotgun (WGS) entry which is preliminary data.</text>
</comment>
<evidence type="ECO:0000256" key="1">
    <source>
        <dbReference type="ARBA" id="ARBA00001946"/>
    </source>
</evidence>
<reference evidence="11 12" key="1">
    <citation type="submission" date="2024-07" db="EMBL/GenBank/DDBJ databases">
        <authorList>
            <person name="Thanompreechachai J."/>
            <person name="Duangmal K."/>
        </authorList>
    </citation>
    <scope>NUCLEOTIDE SEQUENCE [LARGE SCALE GENOMIC DNA]</scope>
    <source>
        <strain evidence="11 12">KCTC 19886</strain>
    </source>
</reference>
<evidence type="ECO:0000256" key="8">
    <source>
        <dbReference type="ARBA" id="ARBA00022842"/>
    </source>
</evidence>
<evidence type="ECO:0000313" key="12">
    <source>
        <dbReference type="Proteomes" id="UP001555826"/>
    </source>
</evidence>
<evidence type="ECO:0000256" key="9">
    <source>
        <dbReference type="ARBA" id="ARBA00031306"/>
    </source>
</evidence>
<dbReference type="RefSeq" id="WP_367639326.1">
    <property type="nucleotide sequence ID" value="NZ_JBFNQN010000010.1"/>
</dbReference>
<evidence type="ECO:0000256" key="6">
    <source>
        <dbReference type="ARBA" id="ARBA00022723"/>
    </source>
</evidence>
<keyword evidence="4" id="KW-0285">Flavoprotein</keyword>
<dbReference type="EC" id="2.7.1.180" evidence="2"/>
<keyword evidence="12" id="KW-1185">Reference proteome</keyword>
<dbReference type="Pfam" id="PF02424">
    <property type="entry name" value="ApbE"/>
    <property type="match status" value="1"/>
</dbReference>
<dbReference type="EMBL" id="JBFNQN010000010">
    <property type="protein sequence ID" value="MEW9266202.1"/>
    <property type="molecule type" value="Genomic_DNA"/>
</dbReference>
<sequence length="306" mass="32194">MPLTEALPVTDAVAQWDVWGTTARVVVDDPAALAAARGLVVSQLRLVDDACNRFRPDSELARLPVGRWVEVSPTLADLLTEALRAARRTDGDVDPTLGDAMCALGYDRPLARFAVTGTAGPVEVRVVTRGRRDWRAVELVDHRVRVPAGVHLDLGATAKAVAADRAARLVADRLGTPVLVALGGDVATAGGDRRWEVLVSDGPREPAQVVALPPGGALATSSTRSRRWRCGTREVHHVLDPRTLLPADPVWRTVSVAAGSCVEANTASTAALVRGRAALGWFAAAGVSARCVAADGTVLTTGRWPA</sequence>
<dbReference type="PANTHER" id="PTHR30040">
    <property type="entry name" value="THIAMINE BIOSYNTHESIS LIPOPROTEIN APBE"/>
    <property type="match status" value="1"/>
</dbReference>
<evidence type="ECO:0000256" key="3">
    <source>
        <dbReference type="ARBA" id="ARBA00016337"/>
    </source>
</evidence>
<keyword evidence="8" id="KW-0460">Magnesium</keyword>
<evidence type="ECO:0000256" key="4">
    <source>
        <dbReference type="ARBA" id="ARBA00022630"/>
    </source>
</evidence>
<dbReference type="GO" id="GO:0016740">
    <property type="term" value="F:transferase activity"/>
    <property type="evidence" value="ECO:0007669"/>
    <property type="project" value="UniProtKB-KW"/>
</dbReference>
<comment type="cofactor">
    <cofactor evidence="1">
        <name>Mg(2+)</name>
        <dbReference type="ChEBI" id="CHEBI:18420"/>
    </cofactor>
</comment>
<dbReference type="InterPro" id="IPR024932">
    <property type="entry name" value="ApbE"/>
</dbReference>
<dbReference type="Gene3D" id="3.10.520.10">
    <property type="entry name" value="ApbE-like domains"/>
    <property type="match status" value="1"/>
</dbReference>
<organism evidence="11 12">
    <name type="scientific">Kineococcus endophyticus</name>
    <dbReference type="NCBI Taxonomy" id="1181883"/>
    <lineage>
        <taxon>Bacteria</taxon>
        <taxon>Bacillati</taxon>
        <taxon>Actinomycetota</taxon>
        <taxon>Actinomycetes</taxon>
        <taxon>Kineosporiales</taxon>
        <taxon>Kineosporiaceae</taxon>
        <taxon>Kineococcus</taxon>
    </lineage>
</organism>